<dbReference type="SUPFAM" id="SSF81383">
    <property type="entry name" value="F-box domain"/>
    <property type="match status" value="1"/>
</dbReference>
<evidence type="ECO:0000313" key="4">
    <source>
        <dbReference type="EMBL" id="KAG0530444.1"/>
    </source>
</evidence>
<dbReference type="InterPro" id="IPR005174">
    <property type="entry name" value="KIB1-4_b-propeller"/>
</dbReference>
<dbReference type="Pfam" id="PF03478">
    <property type="entry name" value="Beta-prop_KIB1-4"/>
    <property type="match status" value="1"/>
</dbReference>
<protein>
    <recommendedName>
        <fullName evidence="3">KIB1-4 beta-propeller domain-containing protein</fullName>
    </recommendedName>
</protein>
<dbReference type="InterPro" id="IPR036047">
    <property type="entry name" value="F-box-like_dom_sf"/>
</dbReference>
<keyword evidence="2" id="KW-1133">Transmembrane helix</keyword>
<dbReference type="PANTHER" id="PTHR33110:SF123">
    <property type="entry name" value="DUF295 DOMAIN-CONTAINING PROTEIN"/>
    <property type="match status" value="1"/>
</dbReference>
<keyword evidence="2" id="KW-0472">Membrane</keyword>
<dbReference type="PANTHER" id="PTHR33110">
    <property type="entry name" value="F-BOX/KELCH-REPEAT PROTEIN-RELATED"/>
    <property type="match status" value="1"/>
</dbReference>
<dbReference type="Gene3D" id="1.20.1280.50">
    <property type="match status" value="1"/>
</dbReference>
<gene>
    <name evidence="4" type="ORF">BDA96_05G187000</name>
</gene>
<feature type="transmembrane region" description="Helical" evidence="2">
    <location>
        <begin position="41"/>
        <end position="63"/>
    </location>
</feature>
<dbReference type="Proteomes" id="UP000807115">
    <property type="component" value="Chromosome 5"/>
</dbReference>
<sequence length="402" mass="44285">MASSDSETLGRISRTEMDPVADTAGEALDEKRQRTTTSITAAVAVVPWAFILAEILGVVLRFLPCLADRAAVRSVCRHWRAASQGHSLPRPLPLLVLPRFRFFSFSTHGAVVAMRRGWMPQEVSTGHVGCVGSSQGWLLVARPCEDGTESERFLVNAFSHEIVRLPRLRAPYCTTSGELPWIADDDPKYSGSLDHVVLSAPPGSATKCIVAGFSYRSPGPSLPGLTLWQPGMKTWYVYQSRWVDWLNDLVFHQGKLYMLHRSWYADAAPWLFAFTLGEDEHGVNVSHLVGPMNMPPFPRPAPPHWVARCNLVLWRGSLVVIIRYVEGCVSPFQTEKVDVFALDLSINPCGVTLRSTASMVIVSLSIHAAALPFLPAHMTVSKVTVSTLSKSIRRATTTSLVI</sequence>
<organism evidence="4 5">
    <name type="scientific">Sorghum bicolor</name>
    <name type="common">Sorghum</name>
    <name type="synonym">Sorghum vulgare</name>
    <dbReference type="NCBI Taxonomy" id="4558"/>
    <lineage>
        <taxon>Eukaryota</taxon>
        <taxon>Viridiplantae</taxon>
        <taxon>Streptophyta</taxon>
        <taxon>Embryophyta</taxon>
        <taxon>Tracheophyta</taxon>
        <taxon>Spermatophyta</taxon>
        <taxon>Magnoliopsida</taxon>
        <taxon>Liliopsida</taxon>
        <taxon>Poales</taxon>
        <taxon>Poaceae</taxon>
        <taxon>PACMAD clade</taxon>
        <taxon>Panicoideae</taxon>
        <taxon>Andropogonodae</taxon>
        <taxon>Andropogoneae</taxon>
        <taxon>Sorghinae</taxon>
        <taxon>Sorghum</taxon>
    </lineage>
</organism>
<evidence type="ECO:0000256" key="2">
    <source>
        <dbReference type="SAM" id="Phobius"/>
    </source>
</evidence>
<feature type="region of interest" description="Disordered" evidence="1">
    <location>
        <begin position="1"/>
        <end position="22"/>
    </location>
</feature>
<reference evidence="4" key="2">
    <citation type="submission" date="2020-10" db="EMBL/GenBank/DDBJ databases">
        <authorList>
            <person name="Cooper E.A."/>
            <person name="Brenton Z.W."/>
            <person name="Flinn B.S."/>
            <person name="Jenkins J."/>
            <person name="Shu S."/>
            <person name="Flowers D."/>
            <person name="Luo F."/>
            <person name="Wang Y."/>
            <person name="Xia P."/>
            <person name="Barry K."/>
            <person name="Daum C."/>
            <person name="Lipzen A."/>
            <person name="Yoshinaga Y."/>
            <person name="Schmutz J."/>
            <person name="Saski C."/>
            <person name="Vermerris W."/>
            <person name="Kresovich S."/>
        </authorList>
    </citation>
    <scope>NUCLEOTIDE SEQUENCE</scope>
</reference>
<comment type="caution">
    <text evidence="4">The sequence shown here is derived from an EMBL/GenBank/DDBJ whole genome shotgun (WGS) entry which is preliminary data.</text>
</comment>
<evidence type="ECO:0000259" key="3">
    <source>
        <dbReference type="Pfam" id="PF03478"/>
    </source>
</evidence>
<evidence type="ECO:0000313" key="5">
    <source>
        <dbReference type="Proteomes" id="UP000807115"/>
    </source>
</evidence>
<dbReference type="AlphaFoldDB" id="A0A921QY13"/>
<proteinExistence type="predicted"/>
<keyword evidence="2" id="KW-0812">Transmembrane</keyword>
<feature type="domain" description="KIB1-4 beta-propeller" evidence="3">
    <location>
        <begin position="116"/>
        <end position="345"/>
    </location>
</feature>
<accession>A0A921QY13</accession>
<evidence type="ECO:0000256" key="1">
    <source>
        <dbReference type="SAM" id="MobiDB-lite"/>
    </source>
</evidence>
<name>A0A921QY13_SORBI</name>
<dbReference type="EMBL" id="CM027684">
    <property type="protein sequence ID" value="KAG0530444.1"/>
    <property type="molecule type" value="Genomic_DNA"/>
</dbReference>
<reference evidence="4" key="1">
    <citation type="journal article" date="2019" name="BMC Genomics">
        <title>A new reference genome for Sorghum bicolor reveals high levels of sequence similarity between sweet and grain genotypes: implications for the genetics of sugar metabolism.</title>
        <authorList>
            <person name="Cooper E.A."/>
            <person name="Brenton Z.W."/>
            <person name="Flinn B.S."/>
            <person name="Jenkins J."/>
            <person name="Shu S."/>
            <person name="Flowers D."/>
            <person name="Luo F."/>
            <person name="Wang Y."/>
            <person name="Xia P."/>
            <person name="Barry K."/>
            <person name="Daum C."/>
            <person name="Lipzen A."/>
            <person name="Yoshinaga Y."/>
            <person name="Schmutz J."/>
            <person name="Saski C."/>
            <person name="Vermerris W."/>
            <person name="Kresovich S."/>
        </authorList>
    </citation>
    <scope>NUCLEOTIDE SEQUENCE</scope>
</reference>